<keyword evidence="8" id="KW-1185">Reference proteome</keyword>
<feature type="transmembrane region" description="Helical" evidence="6">
    <location>
        <begin position="177"/>
        <end position="198"/>
    </location>
</feature>
<protein>
    <submittedName>
        <fullName evidence="7">ABC transporter permease</fullName>
    </submittedName>
</protein>
<accession>A0A975AUZ9</accession>
<keyword evidence="5 6" id="KW-0472">Membrane</keyword>
<evidence type="ECO:0000313" key="8">
    <source>
        <dbReference type="Proteomes" id="UP000671913"/>
    </source>
</evidence>
<dbReference type="KEGG" id="aaut:ACETAC_08780"/>
<feature type="transmembrane region" description="Helical" evidence="6">
    <location>
        <begin position="12"/>
        <end position="30"/>
    </location>
</feature>
<dbReference type="Pfam" id="PF02653">
    <property type="entry name" value="BPD_transp_2"/>
    <property type="match status" value="1"/>
</dbReference>
<feature type="transmembrane region" description="Helical" evidence="6">
    <location>
        <begin position="50"/>
        <end position="74"/>
    </location>
</feature>
<evidence type="ECO:0000256" key="2">
    <source>
        <dbReference type="ARBA" id="ARBA00022475"/>
    </source>
</evidence>
<feature type="transmembrane region" description="Helical" evidence="6">
    <location>
        <begin position="204"/>
        <end position="225"/>
    </location>
</feature>
<evidence type="ECO:0000256" key="1">
    <source>
        <dbReference type="ARBA" id="ARBA00004651"/>
    </source>
</evidence>
<comment type="subcellular location">
    <subcellularLocation>
        <location evidence="1">Cell membrane</location>
        <topology evidence="1">Multi-pass membrane protein</topology>
    </subcellularLocation>
</comment>
<dbReference type="EMBL" id="CP060096">
    <property type="protein sequence ID" value="QSZ26955.1"/>
    <property type="molecule type" value="Genomic_DNA"/>
</dbReference>
<evidence type="ECO:0000256" key="5">
    <source>
        <dbReference type="ARBA" id="ARBA00023136"/>
    </source>
</evidence>
<name>A0A975AUZ9_9THEO</name>
<dbReference type="GO" id="GO:0005886">
    <property type="term" value="C:plasma membrane"/>
    <property type="evidence" value="ECO:0007669"/>
    <property type="project" value="UniProtKB-SubCell"/>
</dbReference>
<organism evidence="7 8">
    <name type="scientific">Aceticella autotrophica</name>
    <dbReference type="NCBI Taxonomy" id="2755338"/>
    <lineage>
        <taxon>Bacteria</taxon>
        <taxon>Bacillati</taxon>
        <taxon>Bacillota</taxon>
        <taxon>Clostridia</taxon>
        <taxon>Thermoanaerobacterales</taxon>
        <taxon>Thermoanaerobacteraceae</taxon>
        <taxon>Aceticella</taxon>
    </lineage>
</organism>
<gene>
    <name evidence="7" type="ORF">ACETAC_08780</name>
</gene>
<dbReference type="Proteomes" id="UP000671913">
    <property type="component" value="Chromosome"/>
</dbReference>
<feature type="transmembrane region" description="Helical" evidence="6">
    <location>
        <begin position="261"/>
        <end position="278"/>
    </location>
</feature>
<keyword evidence="4 6" id="KW-1133">Transmembrane helix</keyword>
<proteinExistence type="predicted"/>
<feature type="transmembrane region" description="Helical" evidence="6">
    <location>
        <begin position="129"/>
        <end position="156"/>
    </location>
</feature>
<keyword evidence="2" id="KW-1003">Cell membrane</keyword>
<feature type="transmembrane region" description="Helical" evidence="6">
    <location>
        <begin position="86"/>
        <end position="105"/>
    </location>
</feature>
<dbReference type="InterPro" id="IPR001851">
    <property type="entry name" value="ABC_transp_permease"/>
</dbReference>
<dbReference type="CDD" id="cd06574">
    <property type="entry name" value="TM_PBP1_branched-chain-AA_like"/>
    <property type="match status" value="1"/>
</dbReference>
<reference evidence="7" key="1">
    <citation type="submission" date="2020-08" db="EMBL/GenBank/DDBJ databases">
        <title>Genomic insights into the carbon and energy metabolism of the first obligate autotrophic acetogenic bacterium Aceticella autotrophica gen. nov., sp. nov.</title>
        <authorList>
            <person name="Toshchakov S.V."/>
            <person name="Elcheninov A.G."/>
            <person name="Kublanov I.V."/>
            <person name="Frolov E.N."/>
            <person name="Lebedinsky A.V."/>
        </authorList>
    </citation>
    <scope>NUCLEOTIDE SEQUENCE</scope>
    <source>
        <strain evidence="7">3443-3Ac</strain>
    </source>
</reference>
<evidence type="ECO:0000313" key="7">
    <source>
        <dbReference type="EMBL" id="QSZ26955.1"/>
    </source>
</evidence>
<dbReference type="GO" id="GO:0022857">
    <property type="term" value="F:transmembrane transporter activity"/>
    <property type="evidence" value="ECO:0007669"/>
    <property type="project" value="InterPro"/>
</dbReference>
<feature type="transmembrane region" description="Helical" evidence="6">
    <location>
        <begin position="232"/>
        <end position="255"/>
    </location>
</feature>
<evidence type="ECO:0000256" key="3">
    <source>
        <dbReference type="ARBA" id="ARBA00022692"/>
    </source>
</evidence>
<keyword evidence="3 6" id="KW-0812">Transmembrane</keyword>
<dbReference type="AlphaFoldDB" id="A0A975AUZ9"/>
<dbReference type="PANTHER" id="PTHR32196">
    <property type="entry name" value="ABC TRANSPORTER PERMEASE PROTEIN YPHD-RELATED-RELATED"/>
    <property type="match status" value="1"/>
</dbReference>
<dbReference type="RefSeq" id="WP_284679645.1">
    <property type="nucleotide sequence ID" value="NZ_CP060096.1"/>
</dbReference>
<dbReference type="PANTHER" id="PTHR32196:SF69">
    <property type="entry name" value="BRANCHED-CHAIN AMINO ACID TRANSPORT SYSTEM, PERMEASE PROTEIN"/>
    <property type="match status" value="1"/>
</dbReference>
<evidence type="ECO:0000256" key="6">
    <source>
        <dbReference type="SAM" id="Phobius"/>
    </source>
</evidence>
<evidence type="ECO:0000256" key="4">
    <source>
        <dbReference type="ARBA" id="ARBA00022989"/>
    </source>
</evidence>
<sequence length="286" mass="29987">MAFAISSLEQGLVFGIMALGVYISFKIINFADLTVDGSFPLGAAVTAKLILSGVSPIIAIIVAIISGGIAGAVTGFLNTKLKITELLAGILTMTALYSVNLRIMGKSNLPLLGQRTIFDYFNFLNNYKYLVSFALVVVIVIVIINIFLQTGAGFALRATGDNQQMVRSIGINTNTTIILGLIIANALVALSGSLVAQYQGFADVGMGIGTIVAGLASVIIGEALLRDKNILWSIISAILGSIIYRGAISIALTIGFNPTDLKLLTAVLVVIALSLPGLKKIVLNNK</sequence>